<protein>
    <submittedName>
        <fullName evidence="6">Serine (or cysteine) peptidase inhibitor, clade A, member 3M</fullName>
    </submittedName>
</protein>
<dbReference type="SMART" id="SM00093">
    <property type="entry name" value="SERPIN"/>
    <property type="match status" value="1"/>
</dbReference>
<dbReference type="InterPro" id="IPR000215">
    <property type="entry name" value="Serpin_fam"/>
</dbReference>
<keyword evidence="2" id="KW-0646">Protease inhibitor</keyword>
<evidence type="ECO:0000313" key="7">
    <source>
        <dbReference type="Proteomes" id="UP000694415"/>
    </source>
</evidence>
<dbReference type="SUPFAM" id="SSF56574">
    <property type="entry name" value="Serpins"/>
    <property type="match status" value="1"/>
</dbReference>
<name>A0A8C6GYB4_MUSSI</name>
<dbReference type="PANTHER" id="PTHR11461">
    <property type="entry name" value="SERINE PROTEASE INHIBITOR, SERPIN"/>
    <property type="match status" value="1"/>
</dbReference>
<evidence type="ECO:0000313" key="6">
    <source>
        <dbReference type="Ensembl" id="ENSMSIP00000013762.1"/>
    </source>
</evidence>
<feature type="domain" description="Serpin" evidence="5">
    <location>
        <begin position="103"/>
        <end position="464"/>
    </location>
</feature>
<dbReference type="InterPro" id="IPR023795">
    <property type="entry name" value="Serpin_CS"/>
</dbReference>
<dbReference type="CDD" id="cd19551">
    <property type="entry name" value="serpinA3_A1AC"/>
    <property type="match status" value="1"/>
</dbReference>
<dbReference type="FunFam" id="2.30.39.10:FF:000002">
    <property type="entry name" value="Serpin family D member 1"/>
    <property type="match status" value="1"/>
</dbReference>
<dbReference type="GO" id="GO:0005615">
    <property type="term" value="C:extracellular space"/>
    <property type="evidence" value="ECO:0007669"/>
    <property type="project" value="InterPro"/>
</dbReference>
<dbReference type="PROSITE" id="PS00284">
    <property type="entry name" value="SERPIN"/>
    <property type="match status" value="1"/>
</dbReference>
<dbReference type="InterPro" id="IPR042178">
    <property type="entry name" value="Serpin_sf_1"/>
</dbReference>
<dbReference type="InterPro" id="IPR036186">
    <property type="entry name" value="Serpin_sf"/>
</dbReference>
<evidence type="ECO:0000256" key="3">
    <source>
        <dbReference type="ARBA" id="ARBA00022900"/>
    </source>
</evidence>
<evidence type="ECO:0000256" key="2">
    <source>
        <dbReference type="ARBA" id="ARBA00022690"/>
    </source>
</evidence>
<keyword evidence="3" id="KW-0722">Serine protease inhibitor</keyword>
<sequence length="465" mass="51987">MPAFPKRREEPLGGINRHHCSLGRCQASHNPEHQESAITEALQTAQKMAFIAALGILMAGICPTVLCFSDDTWGIDILLHKNQESGTPDDSLTLASINTDFAFSLYKKLALKNPDENIVFSPLSISAALALVSLGAKGNTLEEILEGLKFNLTETSEADIHQGFGHLLQRLSQPEDQDQINIGNAMFIEKDLQILAEFHEKTRSLYQTEAFTADFQQPTEAKNLINDYVSNQTQGKIKGLISDLDTDTLMVLVNYIYFKAKWKVPFDPLDTFKSEFYAGKRRPVIVPMMSMEDLTTPYFRDEELFCTVVELKYTGNASALFILPDQGKMQQVEASLQPETLRKWKDSLKPRRIDELHLPKFSISTDYSLEDVLSKLGIREVFSTQADLSAITGTKDLRVSQVVHKAVLDVAETGTEAAAATGVKFVPMSAKLYPLTVYFNRPFLIMIFDTETEIAPFMAKISNPK</sequence>
<comment type="similarity">
    <text evidence="1 4">Belongs to the serpin family.</text>
</comment>
<reference evidence="6" key="1">
    <citation type="submission" date="2025-08" db="UniProtKB">
        <authorList>
            <consortium name="Ensembl"/>
        </authorList>
    </citation>
    <scope>IDENTIFICATION</scope>
</reference>
<dbReference type="GO" id="GO:0004867">
    <property type="term" value="F:serine-type endopeptidase inhibitor activity"/>
    <property type="evidence" value="ECO:0007669"/>
    <property type="project" value="UniProtKB-KW"/>
</dbReference>
<dbReference type="Ensembl" id="ENSMSIT00000017471.1">
    <property type="protein sequence ID" value="ENSMSIP00000013762.1"/>
    <property type="gene ID" value="ENSMSIG00000011868.1"/>
</dbReference>
<dbReference type="AlphaFoldDB" id="A0A8C6GYB4"/>
<dbReference type="PANTHER" id="PTHR11461:SF145">
    <property type="entry name" value="ALPHA-1-ANTICHYMOTRYPSIN"/>
    <property type="match status" value="1"/>
</dbReference>
<evidence type="ECO:0000256" key="4">
    <source>
        <dbReference type="RuleBase" id="RU000411"/>
    </source>
</evidence>
<dbReference type="Pfam" id="PF00079">
    <property type="entry name" value="Serpin"/>
    <property type="match status" value="1"/>
</dbReference>
<reference evidence="6" key="2">
    <citation type="submission" date="2025-09" db="UniProtKB">
        <authorList>
            <consortium name="Ensembl"/>
        </authorList>
    </citation>
    <scope>IDENTIFICATION</scope>
</reference>
<dbReference type="Proteomes" id="UP000694415">
    <property type="component" value="Unplaced"/>
</dbReference>
<dbReference type="GeneTree" id="ENSGT00940000154392"/>
<dbReference type="InterPro" id="IPR042185">
    <property type="entry name" value="Serpin_sf_2"/>
</dbReference>
<dbReference type="FunFam" id="3.30.497.10:FF:000001">
    <property type="entry name" value="Serine protease inhibitor"/>
    <property type="match status" value="1"/>
</dbReference>
<dbReference type="Gene3D" id="3.30.497.10">
    <property type="entry name" value="Antithrombin, subunit I, domain 2"/>
    <property type="match status" value="1"/>
</dbReference>
<dbReference type="InterPro" id="IPR023796">
    <property type="entry name" value="Serpin_dom"/>
</dbReference>
<evidence type="ECO:0000259" key="5">
    <source>
        <dbReference type="SMART" id="SM00093"/>
    </source>
</evidence>
<proteinExistence type="inferred from homology"/>
<organism evidence="6 7">
    <name type="scientific">Mus spicilegus</name>
    <name type="common">Mound-building mouse</name>
    <dbReference type="NCBI Taxonomy" id="10103"/>
    <lineage>
        <taxon>Eukaryota</taxon>
        <taxon>Metazoa</taxon>
        <taxon>Chordata</taxon>
        <taxon>Craniata</taxon>
        <taxon>Vertebrata</taxon>
        <taxon>Euteleostomi</taxon>
        <taxon>Mammalia</taxon>
        <taxon>Eutheria</taxon>
        <taxon>Euarchontoglires</taxon>
        <taxon>Glires</taxon>
        <taxon>Rodentia</taxon>
        <taxon>Myomorpha</taxon>
        <taxon>Muroidea</taxon>
        <taxon>Muridae</taxon>
        <taxon>Murinae</taxon>
        <taxon>Mus</taxon>
        <taxon>Mus</taxon>
    </lineage>
</organism>
<dbReference type="Gene3D" id="2.30.39.10">
    <property type="entry name" value="Alpha-1-antitrypsin, domain 1"/>
    <property type="match status" value="1"/>
</dbReference>
<evidence type="ECO:0000256" key="1">
    <source>
        <dbReference type="ARBA" id="ARBA00009500"/>
    </source>
</evidence>
<accession>A0A8C6GYB4</accession>
<keyword evidence="7" id="KW-1185">Reference proteome</keyword>